<evidence type="ECO:0000313" key="5">
    <source>
        <dbReference type="EMBL" id="RFZ81380.1"/>
    </source>
</evidence>
<protein>
    <submittedName>
        <fullName evidence="5">AraC family transcriptional regulator</fullName>
    </submittedName>
</protein>
<organism evidence="5 6">
    <name type="scientific">Mucilaginibacter terrenus</name>
    <dbReference type="NCBI Taxonomy" id="2482727"/>
    <lineage>
        <taxon>Bacteria</taxon>
        <taxon>Pseudomonadati</taxon>
        <taxon>Bacteroidota</taxon>
        <taxon>Sphingobacteriia</taxon>
        <taxon>Sphingobacteriales</taxon>
        <taxon>Sphingobacteriaceae</taxon>
        <taxon>Mucilaginibacter</taxon>
    </lineage>
</organism>
<dbReference type="SUPFAM" id="SSF46689">
    <property type="entry name" value="Homeodomain-like"/>
    <property type="match status" value="2"/>
</dbReference>
<keyword evidence="3" id="KW-0804">Transcription</keyword>
<dbReference type="GO" id="GO:0043565">
    <property type="term" value="F:sequence-specific DNA binding"/>
    <property type="evidence" value="ECO:0007669"/>
    <property type="project" value="InterPro"/>
</dbReference>
<evidence type="ECO:0000256" key="3">
    <source>
        <dbReference type="ARBA" id="ARBA00023163"/>
    </source>
</evidence>
<accession>A0A3E2NKD5</accession>
<dbReference type="PANTHER" id="PTHR46796">
    <property type="entry name" value="HTH-TYPE TRANSCRIPTIONAL ACTIVATOR RHAS-RELATED"/>
    <property type="match status" value="1"/>
</dbReference>
<dbReference type="Gene3D" id="1.10.10.60">
    <property type="entry name" value="Homeodomain-like"/>
    <property type="match status" value="1"/>
</dbReference>
<dbReference type="PANTHER" id="PTHR46796:SF2">
    <property type="entry name" value="TRANSCRIPTIONAL REGULATORY PROTEIN"/>
    <property type="match status" value="1"/>
</dbReference>
<dbReference type="InterPro" id="IPR009057">
    <property type="entry name" value="Homeodomain-like_sf"/>
</dbReference>
<dbReference type="Proteomes" id="UP000260823">
    <property type="component" value="Unassembled WGS sequence"/>
</dbReference>
<dbReference type="EMBL" id="QWDE01000005">
    <property type="protein sequence ID" value="RFZ81380.1"/>
    <property type="molecule type" value="Genomic_DNA"/>
</dbReference>
<dbReference type="PROSITE" id="PS01124">
    <property type="entry name" value="HTH_ARAC_FAMILY_2"/>
    <property type="match status" value="1"/>
</dbReference>
<evidence type="ECO:0000256" key="2">
    <source>
        <dbReference type="ARBA" id="ARBA00023125"/>
    </source>
</evidence>
<proteinExistence type="predicted"/>
<comment type="caution">
    <text evidence="5">The sequence shown here is derived from an EMBL/GenBank/DDBJ whole genome shotgun (WGS) entry which is preliminary data.</text>
</comment>
<keyword evidence="1" id="KW-0805">Transcription regulation</keyword>
<keyword evidence="6" id="KW-1185">Reference proteome</keyword>
<dbReference type="OrthoDB" id="9813413at2"/>
<sequence>MAFFKYLRSSSLDNTEMFMSANEVDYFPFHMHDYYCVSVITDGTEVLQTRQSTYYATSGSISITQANEAHKNFSLDESGYSYKTLYVNPEVLKYFNKGKAVNKLERVIEDQCITNAINALFDGSVICNAHLDGIIKNLAKYSTGPGEQNIDVFTRIDEMISEAGFEKVTLDWLARSFCMSKYHFIRRFKAAKGITPQAYVTISRLKAAKSLLLNGAPVKDVAFATGFYDSTHLNTALKKFFGVNACAIKNSNIIHCT</sequence>
<feature type="domain" description="HTH araC/xylS-type" evidence="4">
    <location>
        <begin position="154"/>
        <end position="251"/>
    </location>
</feature>
<dbReference type="Pfam" id="PF02311">
    <property type="entry name" value="AraC_binding"/>
    <property type="match status" value="1"/>
</dbReference>
<dbReference type="InterPro" id="IPR050204">
    <property type="entry name" value="AraC_XylS_family_regulators"/>
</dbReference>
<dbReference type="InterPro" id="IPR037923">
    <property type="entry name" value="HTH-like"/>
</dbReference>
<dbReference type="Pfam" id="PF12833">
    <property type="entry name" value="HTH_18"/>
    <property type="match status" value="1"/>
</dbReference>
<evidence type="ECO:0000256" key="1">
    <source>
        <dbReference type="ARBA" id="ARBA00023015"/>
    </source>
</evidence>
<dbReference type="AlphaFoldDB" id="A0A3E2NKD5"/>
<name>A0A3E2NKD5_9SPHI</name>
<evidence type="ECO:0000313" key="6">
    <source>
        <dbReference type="Proteomes" id="UP000260823"/>
    </source>
</evidence>
<evidence type="ECO:0000259" key="4">
    <source>
        <dbReference type="PROSITE" id="PS01124"/>
    </source>
</evidence>
<reference evidence="5 6" key="1">
    <citation type="submission" date="2018-08" db="EMBL/GenBank/DDBJ databases">
        <title>Mucilaginibacter terrae sp. nov., isolated from manganese diggings.</title>
        <authorList>
            <person name="Huang Y."/>
            <person name="Zhou Z."/>
        </authorList>
    </citation>
    <scope>NUCLEOTIDE SEQUENCE [LARGE SCALE GENOMIC DNA]</scope>
    <source>
        <strain evidence="5 6">ZH6</strain>
    </source>
</reference>
<dbReference type="InterPro" id="IPR003313">
    <property type="entry name" value="AraC-bd"/>
</dbReference>
<dbReference type="InterPro" id="IPR018060">
    <property type="entry name" value="HTH_AraC"/>
</dbReference>
<dbReference type="SMART" id="SM00342">
    <property type="entry name" value="HTH_ARAC"/>
    <property type="match status" value="1"/>
</dbReference>
<keyword evidence="2" id="KW-0238">DNA-binding</keyword>
<dbReference type="SUPFAM" id="SSF51215">
    <property type="entry name" value="Regulatory protein AraC"/>
    <property type="match status" value="1"/>
</dbReference>
<gene>
    <name evidence="5" type="ORF">DYU05_19040</name>
</gene>
<dbReference type="GO" id="GO:0003700">
    <property type="term" value="F:DNA-binding transcription factor activity"/>
    <property type="evidence" value="ECO:0007669"/>
    <property type="project" value="InterPro"/>
</dbReference>
<dbReference type="RefSeq" id="WP_117384747.1">
    <property type="nucleotide sequence ID" value="NZ_QWDE01000005.1"/>
</dbReference>